<proteinExistence type="predicted"/>
<protein>
    <submittedName>
        <fullName evidence="1">Uncharacterized protein</fullName>
    </submittedName>
</protein>
<evidence type="ECO:0000313" key="1">
    <source>
        <dbReference type="EMBL" id="CAD8158916.1"/>
    </source>
</evidence>
<dbReference type="OrthoDB" id="10253073at2759"/>
<dbReference type="AlphaFoldDB" id="A0A8S1U870"/>
<sequence>MLNFLYNYQLQWKINRLEKYRSRTPFFYIRAWRSFTNRKIFQYYKDIILFKCKGNPARLLKAINPNEAQLLDAACKSHIRFRLGGEQFPPIIYYKIYSHGGIVDLNAFAPRDYSSLQRDPIPHEKVAYSEYKKNQQKYDNQGWYLRLDNNGWRPISNKQMIKADFVELYTANKIRYYHHKKDKREEKVNKKTRLNKLKWAQSIQKQKEGTQQLKQEQQPQDFFTQTKQYLEMDDDEFDKEVQNLIDWSENLDYDKYMAEWFQLSTSNASENYVVQQIHQTKIDSVFKGT</sequence>
<evidence type="ECO:0000313" key="2">
    <source>
        <dbReference type="Proteomes" id="UP000683925"/>
    </source>
</evidence>
<dbReference type="EMBL" id="CAJJDP010000036">
    <property type="protein sequence ID" value="CAD8158916.1"/>
    <property type="molecule type" value="Genomic_DNA"/>
</dbReference>
<organism evidence="1 2">
    <name type="scientific">Paramecium octaurelia</name>
    <dbReference type="NCBI Taxonomy" id="43137"/>
    <lineage>
        <taxon>Eukaryota</taxon>
        <taxon>Sar</taxon>
        <taxon>Alveolata</taxon>
        <taxon>Ciliophora</taxon>
        <taxon>Intramacronucleata</taxon>
        <taxon>Oligohymenophorea</taxon>
        <taxon>Peniculida</taxon>
        <taxon>Parameciidae</taxon>
        <taxon>Paramecium</taxon>
    </lineage>
</organism>
<dbReference type="OMA" id="KMDFHYS"/>
<dbReference type="PANTHER" id="PTHR33504:SF2">
    <property type="entry name" value="PROTEIN MFI"/>
    <property type="match status" value="1"/>
</dbReference>
<dbReference type="Proteomes" id="UP000683925">
    <property type="component" value="Unassembled WGS sequence"/>
</dbReference>
<dbReference type="PANTHER" id="PTHR33504">
    <property type="entry name" value="NADH DEHYDROGENASE (UBIQUINONE) 1 BETA SUBCOMPLEX, 4"/>
    <property type="match status" value="1"/>
</dbReference>
<accession>A0A8S1U870</accession>
<reference evidence="1" key="1">
    <citation type="submission" date="2021-01" db="EMBL/GenBank/DDBJ databases">
        <authorList>
            <consortium name="Genoscope - CEA"/>
            <person name="William W."/>
        </authorList>
    </citation>
    <scope>NUCLEOTIDE SEQUENCE</scope>
</reference>
<name>A0A8S1U870_PAROT</name>
<comment type="caution">
    <text evidence="1">The sequence shown here is derived from an EMBL/GenBank/DDBJ whole genome shotgun (WGS) entry which is preliminary data.</text>
</comment>
<keyword evidence="2" id="KW-1185">Reference proteome</keyword>
<gene>
    <name evidence="1" type="ORF">POCTA_138.1.T0360096</name>
</gene>